<evidence type="ECO:0000313" key="2">
    <source>
        <dbReference type="EMBL" id="RNA22616.1"/>
    </source>
</evidence>
<reference evidence="2 3" key="1">
    <citation type="journal article" date="2018" name="Sci. Rep.">
        <title>Genomic signatures of local adaptation to the degree of environmental predictability in rotifers.</title>
        <authorList>
            <person name="Franch-Gras L."/>
            <person name="Hahn C."/>
            <person name="Garcia-Roger E.M."/>
            <person name="Carmona M.J."/>
            <person name="Serra M."/>
            <person name="Gomez A."/>
        </authorList>
    </citation>
    <scope>NUCLEOTIDE SEQUENCE [LARGE SCALE GENOMIC DNA]</scope>
    <source>
        <strain evidence="2">HYR1</strain>
    </source>
</reference>
<feature type="compositionally biased region" description="Basic and acidic residues" evidence="1">
    <location>
        <begin position="1"/>
        <end position="11"/>
    </location>
</feature>
<dbReference type="OrthoDB" id="10433543at2759"/>
<comment type="caution">
    <text evidence="2">The sequence shown here is derived from an EMBL/GenBank/DDBJ whole genome shotgun (WGS) entry which is preliminary data.</text>
</comment>
<organism evidence="2 3">
    <name type="scientific">Brachionus plicatilis</name>
    <name type="common">Marine rotifer</name>
    <name type="synonym">Brachionus muelleri</name>
    <dbReference type="NCBI Taxonomy" id="10195"/>
    <lineage>
        <taxon>Eukaryota</taxon>
        <taxon>Metazoa</taxon>
        <taxon>Spiralia</taxon>
        <taxon>Gnathifera</taxon>
        <taxon>Rotifera</taxon>
        <taxon>Eurotatoria</taxon>
        <taxon>Monogononta</taxon>
        <taxon>Pseudotrocha</taxon>
        <taxon>Ploima</taxon>
        <taxon>Brachionidae</taxon>
        <taxon>Brachionus</taxon>
    </lineage>
</organism>
<evidence type="ECO:0000256" key="1">
    <source>
        <dbReference type="SAM" id="MobiDB-lite"/>
    </source>
</evidence>
<dbReference type="EMBL" id="REGN01003423">
    <property type="protein sequence ID" value="RNA22616.1"/>
    <property type="molecule type" value="Genomic_DNA"/>
</dbReference>
<gene>
    <name evidence="2" type="ORF">BpHYR1_002558</name>
</gene>
<protein>
    <submittedName>
        <fullName evidence="2">Uncharacterized protein</fullName>
    </submittedName>
</protein>
<feature type="compositionally biased region" description="Low complexity" evidence="1">
    <location>
        <begin position="12"/>
        <end position="27"/>
    </location>
</feature>
<keyword evidence="3" id="KW-1185">Reference proteome</keyword>
<name>A0A3M7RGB6_BRAPC</name>
<evidence type="ECO:0000313" key="3">
    <source>
        <dbReference type="Proteomes" id="UP000276133"/>
    </source>
</evidence>
<feature type="region of interest" description="Disordered" evidence="1">
    <location>
        <begin position="1"/>
        <end position="27"/>
    </location>
</feature>
<feature type="region of interest" description="Disordered" evidence="1">
    <location>
        <begin position="348"/>
        <end position="374"/>
    </location>
</feature>
<feature type="compositionally biased region" description="Basic and acidic residues" evidence="1">
    <location>
        <begin position="365"/>
        <end position="374"/>
    </location>
</feature>
<proteinExistence type="predicted"/>
<accession>A0A3M7RGB6</accession>
<sequence>MQVEREHKELETSVCSLSPRPSSTSPTSMDDLIELEDYCVFCSKYLAGTHEFNKKMHFNTCKLRKLFDSVYTKHTDTSDMDQFFMGDSCSFCLKSLKDFKSEFNKRIHVKCCKIKKETFERRDSILQLQHSQSAAASPASLLHSLTEACIFCAKPLGNLNSFNRKMHIEHCKIRKSLEGNIRSAGSLNKDQASGKQGASSGNTSDIGDHCVYCNKSFARLSDFNRRLHSEHCKSKKRKLKTLNNVINSSLNLASLQAPESSLDQVQNSLMLLASNSCPTTPLRGSYSLNGATSSEQSAGQDNSLTQSQIGVAVCDYCEYCSRSLANLSNFNKNIHIEQCKLKQLKKAGNGLKQANKPPRKKAKTSGKDKSVKNEFPSKSHKLENYWHIEVDDQFIISIQFKNMLYMQCAPNDKP</sequence>
<dbReference type="Proteomes" id="UP000276133">
    <property type="component" value="Unassembled WGS sequence"/>
</dbReference>
<dbReference type="AlphaFoldDB" id="A0A3M7RGB6"/>